<protein>
    <recommendedName>
        <fullName evidence="2">CAAX prenyl protease 2/Lysostaphin resistance protein A-like domain-containing protein</fullName>
    </recommendedName>
</protein>
<reference evidence="3" key="1">
    <citation type="journal article" date="2024" name="Appl Microbiol">
        <title>Effect of kuratsuki Bacillus and Priestia on Taste of Sake.</title>
        <authorList>
            <person name="Kobayashi K."/>
            <person name="Nishida H."/>
        </authorList>
    </citation>
    <scope>NUCLEOTIDE SEQUENCE</scope>
    <source>
        <strain evidence="3">B-12</strain>
    </source>
</reference>
<keyword evidence="1" id="KW-1133">Transmembrane helix</keyword>
<feature type="transmembrane region" description="Helical" evidence="1">
    <location>
        <begin position="218"/>
        <end position="238"/>
    </location>
</feature>
<feature type="domain" description="CAAX prenyl protease 2/Lysostaphin resistance protein A-like" evidence="2">
    <location>
        <begin position="158"/>
        <end position="255"/>
    </location>
</feature>
<dbReference type="RefSeq" id="WP_310876680.1">
    <property type="nucleotide sequence ID" value="NZ_BSYK01000004.1"/>
</dbReference>
<evidence type="ECO:0000259" key="2">
    <source>
        <dbReference type="Pfam" id="PF02517"/>
    </source>
</evidence>
<evidence type="ECO:0000313" key="4">
    <source>
        <dbReference type="Proteomes" id="UP001165240"/>
    </source>
</evidence>
<dbReference type="GO" id="GO:0004175">
    <property type="term" value="F:endopeptidase activity"/>
    <property type="evidence" value="ECO:0007669"/>
    <property type="project" value="UniProtKB-ARBA"/>
</dbReference>
<feature type="transmembrane region" description="Helical" evidence="1">
    <location>
        <begin position="120"/>
        <end position="140"/>
    </location>
</feature>
<comment type="caution">
    <text evidence="3">The sequence shown here is derived from an EMBL/GenBank/DDBJ whole genome shotgun (WGS) entry which is preliminary data.</text>
</comment>
<proteinExistence type="predicted"/>
<feature type="transmembrane region" description="Helical" evidence="1">
    <location>
        <begin position="250"/>
        <end position="266"/>
    </location>
</feature>
<accession>A0AAX6BT55</accession>
<dbReference type="Pfam" id="PF02517">
    <property type="entry name" value="Rce1-like"/>
    <property type="match status" value="1"/>
</dbReference>
<feature type="transmembrane region" description="Helical" evidence="1">
    <location>
        <begin position="78"/>
        <end position="100"/>
    </location>
</feature>
<dbReference type="Proteomes" id="UP001165240">
    <property type="component" value="Unassembled WGS sequence"/>
</dbReference>
<evidence type="ECO:0000256" key="1">
    <source>
        <dbReference type="SAM" id="Phobius"/>
    </source>
</evidence>
<organism evidence="3 4">
    <name type="scientific">Priestia megaterium</name>
    <name type="common">Bacillus megaterium</name>
    <dbReference type="NCBI Taxonomy" id="1404"/>
    <lineage>
        <taxon>Bacteria</taxon>
        <taxon>Bacillati</taxon>
        <taxon>Bacillota</taxon>
        <taxon>Bacilli</taxon>
        <taxon>Bacillales</taxon>
        <taxon>Bacillaceae</taxon>
        <taxon>Priestia</taxon>
    </lineage>
</organism>
<dbReference type="InterPro" id="IPR003675">
    <property type="entry name" value="Rce1/LyrA-like_dom"/>
</dbReference>
<dbReference type="GO" id="GO:0080120">
    <property type="term" value="P:CAAX-box protein maturation"/>
    <property type="evidence" value="ECO:0007669"/>
    <property type="project" value="UniProtKB-ARBA"/>
</dbReference>
<evidence type="ECO:0000313" key="3">
    <source>
        <dbReference type="EMBL" id="GMG76952.1"/>
    </source>
</evidence>
<feature type="transmembrane region" description="Helical" evidence="1">
    <location>
        <begin position="191"/>
        <end position="212"/>
    </location>
</feature>
<keyword evidence="1" id="KW-0812">Transmembrane</keyword>
<sequence length="267" mass="30608">MSIVISSKQKKQKETDKERIERNKQELFNNIVLSFVNVKYTPTYKYLIQFLFSVSWMLLYIENVFSNWSLLLFKSNEVLQSSCTAIVYTLPQLALFYLLFKDKLFIYLRKMNIKQLLVSVKVAGVSIIVSWASVTFVNAVLQIDTATNAGIVNLSFKHMFAFLVSLFGEEFLFFSAFFLMLSIFTKQKKPAYYTSFIFSGLFACLVFGLSHLSSYDFNVIQCLLVIGLPSMIKILLYAKTKNLFATYTEHAVFDLLVVLSVAIASLQ</sequence>
<dbReference type="AlphaFoldDB" id="A0AAX6BT55"/>
<feature type="transmembrane region" description="Helical" evidence="1">
    <location>
        <begin position="160"/>
        <end position="184"/>
    </location>
</feature>
<gene>
    <name evidence="3" type="ORF">ShirakiTB12_54210</name>
</gene>
<keyword evidence="1" id="KW-0472">Membrane</keyword>
<dbReference type="EMBL" id="BSYK01000004">
    <property type="protein sequence ID" value="GMG76952.1"/>
    <property type="molecule type" value="Genomic_DNA"/>
</dbReference>
<feature type="transmembrane region" description="Helical" evidence="1">
    <location>
        <begin position="46"/>
        <end position="66"/>
    </location>
</feature>
<name>A0AAX6BT55_PRIMG</name>